<sequence>MKPSVFTVTGVNYTQWISRWIATARERIPGSIANYATGVSECSQQRGNLKDDGYILC</sequence>
<evidence type="ECO:0000313" key="1">
    <source>
        <dbReference type="EMBL" id="NDL24791.1"/>
    </source>
</evidence>
<dbReference type="EMBL" id="WSFE01000006">
    <property type="protein sequence ID" value="NDL24791.1"/>
    <property type="molecule type" value="Genomic_DNA"/>
</dbReference>
<organism evidence="1 2">
    <name type="scientific">Photorhabdus kayaii</name>
    <dbReference type="NCBI Taxonomy" id="230088"/>
    <lineage>
        <taxon>Bacteria</taxon>
        <taxon>Pseudomonadati</taxon>
        <taxon>Pseudomonadota</taxon>
        <taxon>Gammaproteobacteria</taxon>
        <taxon>Enterobacterales</taxon>
        <taxon>Morganellaceae</taxon>
        <taxon>Photorhabdus</taxon>
    </lineage>
</organism>
<reference evidence="1 2" key="1">
    <citation type="submission" date="2019-12" db="EMBL/GenBank/DDBJ databases">
        <title>Engineering Photorhabdus to improve their lethality against agricultural pests.</title>
        <authorList>
            <person name="Machado R.A.R."/>
        </authorList>
    </citation>
    <scope>NUCLEOTIDE SEQUENCE [LARGE SCALE GENOMIC DNA]</scope>
    <source>
        <strain evidence="1 2">M-HU2</strain>
    </source>
</reference>
<evidence type="ECO:0000313" key="2">
    <source>
        <dbReference type="Proteomes" id="UP000470051"/>
    </source>
</evidence>
<keyword evidence="2" id="KW-1185">Reference proteome</keyword>
<gene>
    <name evidence="1" type="ORF">GPY42_06110</name>
</gene>
<proteinExistence type="predicted"/>
<comment type="caution">
    <text evidence="1">The sequence shown here is derived from an EMBL/GenBank/DDBJ whole genome shotgun (WGS) entry which is preliminary data.</text>
</comment>
<name>A0ABX0B2Q2_9GAMM</name>
<protein>
    <submittedName>
        <fullName evidence="1">Uncharacterized protein</fullName>
    </submittedName>
</protein>
<dbReference type="Proteomes" id="UP000470051">
    <property type="component" value="Unassembled WGS sequence"/>
</dbReference>
<accession>A0ABX0B2Q2</accession>
<dbReference type="RefSeq" id="WP_158536497.1">
    <property type="nucleotide sequence ID" value="NZ_CAWPKC010000006.1"/>
</dbReference>